<gene>
    <name evidence="2" type="ORF">EHO57_14010</name>
</gene>
<feature type="domain" description="HTH cro/C1-type" evidence="1">
    <location>
        <begin position="83"/>
        <end position="140"/>
    </location>
</feature>
<dbReference type="RefSeq" id="WP_135698375.1">
    <property type="nucleotide sequence ID" value="NZ_RQER01000008.1"/>
</dbReference>
<organism evidence="2 3">
    <name type="scientific">Leptospira langatensis</name>
    <dbReference type="NCBI Taxonomy" id="2484983"/>
    <lineage>
        <taxon>Bacteria</taxon>
        <taxon>Pseudomonadati</taxon>
        <taxon>Spirochaetota</taxon>
        <taxon>Spirochaetia</taxon>
        <taxon>Leptospirales</taxon>
        <taxon>Leptospiraceae</taxon>
        <taxon>Leptospira</taxon>
    </lineage>
</organism>
<evidence type="ECO:0000313" key="3">
    <source>
        <dbReference type="Proteomes" id="UP000297946"/>
    </source>
</evidence>
<dbReference type="Gene3D" id="1.10.260.40">
    <property type="entry name" value="lambda repressor-like DNA-binding domains"/>
    <property type="match status" value="1"/>
</dbReference>
<accession>A0A5R2ATT7</accession>
<sequence length="141" mass="15969">MPIQFHFKVEKIADNFVATCVEQPLCKASNLSREDLLENLSSILKEFLINNSKNNSNLFPLAKGPRGTIKVPVDPNIGFALLLRSIRVKRKLSQQQAAVLIGMKHLYNYQRLESPAHANPSLSTLGRIKHVFPELKFDQIF</sequence>
<proteinExistence type="predicted"/>
<dbReference type="EMBL" id="RQER01000008">
    <property type="protein sequence ID" value="TGJ99869.1"/>
    <property type="molecule type" value="Genomic_DNA"/>
</dbReference>
<dbReference type="AlphaFoldDB" id="A0A5R2ATT7"/>
<dbReference type="PROSITE" id="PS50943">
    <property type="entry name" value="HTH_CROC1"/>
    <property type="match status" value="1"/>
</dbReference>
<evidence type="ECO:0000313" key="2">
    <source>
        <dbReference type="EMBL" id="TGJ99869.1"/>
    </source>
</evidence>
<protein>
    <submittedName>
        <fullName evidence="2">XRE family transcriptional regulator</fullName>
    </submittedName>
</protein>
<dbReference type="GO" id="GO:0003677">
    <property type="term" value="F:DNA binding"/>
    <property type="evidence" value="ECO:0007669"/>
    <property type="project" value="InterPro"/>
</dbReference>
<comment type="caution">
    <text evidence="2">The sequence shown here is derived from an EMBL/GenBank/DDBJ whole genome shotgun (WGS) entry which is preliminary data.</text>
</comment>
<dbReference type="InterPro" id="IPR001387">
    <property type="entry name" value="Cro/C1-type_HTH"/>
</dbReference>
<dbReference type="CDD" id="cd00093">
    <property type="entry name" value="HTH_XRE"/>
    <property type="match status" value="1"/>
</dbReference>
<dbReference type="Proteomes" id="UP000297946">
    <property type="component" value="Unassembled WGS sequence"/>
</dbReference>
<evidence type="ECO:0000259" key="1">
    <source>
        <dbReference type="PROSITE" id="PS50943"/>
    </source>
</evidence>
<dbReference type="SUPFAM" id="SSF47413">
    <property type="entry name" value="lambda repressor-like DNA-binding domains"/>
    <property type="match status" value="1"/>
</dbReference>
<dbReference type="InterPro" id="IPR010982">
    <property type="entry name" value="Lambda_DNA-bd_dom_sf"/>
</dbReference>
<name>A0A5R2ATT7_9LEPT</name>
<reference evidence="2 3" key="1">
    <citation type="journal article" date="2019" name="PLoS Negl. Trop. Dis.">
        <title>Revisiting the worldwide diversity of Leptospira species in the environment.</title>
        <authorList>
            <person name="Vincent A.T."/>
            <person name="Schiettekatte O."/>
            <person name="Bourhy P."/>
            <person name="Veyrier F.J."/>
            <person name="Picardeau M."/>
        </authorList>
    </citation>
    <scope>NUCLEOTIDE SEQUENCE [LARGE SCALE GENOMIC DNA]</scope>
    <source>
        <strain evidence="2 3">SSW18</strain>
    </source>
</reference>